<evidence type="ECO:0000313" key="11">
    <source>
        <dbReference type="Proteomes" id="UP000324585"/>
    </source>
</evidence>
<feature type="transmembrane region" description="Helical" evidence="9">
    <location>
        <begin position="279"/>
        <end position="300"/>
    </location>
</feature>
<keyword evidence="5" id="KW-0256">Endoplasmic reticulum</keyword>
<protein>
    <submittedName>
        <fullName evidence="10">Minor histocompatibility antigen H13</fullName>
    </submittedName>
</protein>
<dbReference type="SMART" id="SM00730">
    <property type="entry name" value="PSN"/>
    <property type="match status" value="1"/>
</dbReference>
<feature type="transmembrane region" description="Helical" evidence="9">
    <location>
        <begin position="192"/>
        <end position="208"/>
    </location>
</feature>
<feature type="transmembrane region" description="Helical" evidence="9">
    <location>
        <begin position="71"/>
        <end position="90"/>
    </location>
</feature>
<name>A0A5J4YQG2_PORPP</name>
<organism evidence="10 11">
    <name type="scientific">Porphyridium purpureum</name>
    <name type="common">Red alga</name>
    <name type="synonym">Porphyridium cruentum</name>
    <dbReference type="NCBI Taxonomy" id="35688"/>
    <lineage>
        <taxon>Eukaryota</taxon>
        <taxon>Rhodophyta</taxon>
        <taxon>Bangiophyceae</taxon>
        <taxon>Porphyridiales</taxon>
        <taxon>Porphyridiaceae</taxon>
        <taxon>Porphyridium</taxon>
    </lineage>
</organism>
<evidence type="ECO:0000256" key="4">
    <source>
        <dbReference type="ARBA" id="ARBA00022801"/>
    </source>
</evidence>
<keyword evidence="7 9" id="KW-0472">Membrane</keyword>
<evidence type="ECO:0000256" key="9">
    <source>
        <dbReference type="SAM" id="Phobius"/>
    </source>
</evidence>
<comment type="similarity">
    <text evidence="2">Belongs to the peptidase A22B family.</text>
</comment>
<feature type="transmembrane region" description="Helical" evidence="9">
    <location>
        <begin position="102"/>
        <end position="122"/>
    </location>
</feature>
<dbReference type="AlphaFoldDB" id="A0A5J4YQG2"/>
<dbReference type="GO" id="GO:0098553">
    <property type="term" value="C:lumenal side of endoplasmic reticulum membrane"/>
    <property type="evidence" value="ECO:0007669"/>
    <property type="project" value="TreeGrafter"/>
</dbReference>
<gene>
    <name evidence="10" type="ORF">FVE85_4898</name>
</gene>
<dbReference type="Proteomes" id="UP000324585">
    <property type="component" value="Unassembled WGS sequence"/>
</dbReference>
<evidence type="ECO:0000313" key="10">
    <source>
        <dbReference type="EMBL" id="KAA8493761.1"/>
    </source>
</evidence>
<feature type="transmembrane region" description="Helical" evidence="9">
    <location>
        <begin position="143"/>
        <end position="160"/>
    </location>
</feature>
<keyword evidence="6 9" id="KW-1133">Transmembrane helix</keyword>
<accession>A0A5J4YQG2</accession>
<feature type="transmembrane region" description="Helical" evidence="9">
    <location>
        <begin position="12"/>
        <end position="43"/>
    </location>
</feature>
<comment type="caution">
    <text evidence="10">The sequence shown here is derived from an EMBL/GenBank/DDBJ whole genome shotgun (WGS) entry which is preliminary data.</text>
</comment>
<proteinExistence type="inferred from homology"/>
<evidence type="ECO:0000256" key="7">
    <source>
        <dbReference type="ARBA" id="ARBA00023136"/>
    </source>
</evidence>
<comment type="subcellular location">
    <subcellularLocation>
        <location evidence="1">Endoplasmic reticulum membrane</location>
        <topology evidence="1">Multi-pass membrane protein</topology>
    </subcellularLocation>
</comment>
<dbReference type="GO" id="GO:0033619">
    <property type="term" value="P:membrane protein proteolysis"/>
    <property type="evidence" value="ECO:0007669"/>
    <property type="project" value="TreeGrafter"/>
</dbReference>
<dbReference type="PANTHER" id="PTHR12174">
    <property type="entry name" value="SIGNAL PEPTIDE PEPTIDASE"/>
    <property type="match status" value="1"/>
</dbReference>
<reference evidence="11" key="1">
    <citation type="journal article" date="2019" name="Nat. Commun.">
        <title>Expansion of phycobilisome linker gene families in mesophilic red algae.</title>
        <authorList>
            <person name="Lee J."/>
            <person name="Kim D."/>
            <person name="Bhattacharya D."/>
            <person name="Yoon H.S."/>
        </authorList>
    </citation>
    <scope>NUCLEOTIDE SEQUENCE [LARGE SCALE GENOMIC DNA]</scope>
    <source>
        <strain evidence="11">CCMP 1328</strain>
    </source>
</reference>
<keyword evidence="4" id="KW-0378">Hydrolase</keyword>
<sequence>MGALVREVGALVAVVALLAIPAVVNVPVFPQMVSVSMMVIYAGSERATRREQKRKEMGAEAEPREVISGSAAYRFPLAASLMLGGLFIAFKYLPQEWISPLLTFGSVFMGVLAMCGVLAALADSIEPRLMKQVGFSDTYSCSVSDILSFILCLPVGWAYVRYRHFLANNIMACSLALAAIEFLGIEDYKTGAILLAGLFVYDIFWVFGSTKLFGSNVMVTVAKGFEGPIKLLFRRSAGEFSMLGLGDVVLPGLFIALIWRFDERSGPCASLDPRKKPYFTTVMIGYFLAVVATYAALVLFDAAQPALLYIVPGILFSTLALAVARGEVGELIAYSEAETTKSDAHECGGSEKKAGDAIADQVVDSARTNEKEKAQ</sequence>
<dbReference type="InterPro" id="IPR007369">
    <property type="entry name" value="Peptidase_A22B_SPP"/>
</dbReference>
<dbReference type="GO" id="GO:0006465">
    <property type="term" value="P:signal peptide processing"/>
    <property type="evidence" value="ECO:0007669"/>
    <property type="project" value="TreeGrafter"/>
</dbReference>
<dbReference type="GO" id="GO:0042500">
    <property type="term" value="F:aspartic endopeptidase activity, intramembrane cleaving"/>
    <property type="evidence" value="ECO:0007669"/>
    <property type="project" value="InterPro"/>
</dbReference>
<dbReference type="GO" id="GO:0098554">
    <property type="term" value="C:cytoplasmic side of endoplasmic reticulum membrane"/>
    <property type="evidence" value="ECO:0007669"/>
    <property type="project" value="TreeGrafter"/>
</dbReference>
<evidence type="ECO:0000256" key="8">
    <source>
        <dbReference type="SAM" id="MobiDB-lite"/>
    </source>
</evidence>
<dbReference type="Pfam" id="PF04258">
    <property type="entry name" value="Peptidase_A22B"/>
    <property type="match status" value="1"/>
</dbReference>
<keyword evidence="3 9" id="KW-0812">Transmembrane</keyword>
<dbReference type="EMBL" id="VRMN01000006">
    <property type="protein sequence ID" value="KAA8493761.1"/>
    <property type="molecule type" value="Genomic_DNA"/>
</dbReference>
<feature type="transmembrane region" description="Helical" evidence="9">
    <location>
        <begin position="166"/>
        <end position="185"/>
    </location>
</feature>
<evidence type="ECO:0000256" key="5">
    <source>
        <dbReference type="ARBA" id="ARBA00022824"/>
    </source>
</evidence>
<feature type="transmembrane region" description="Helical" evidence="9">
    <location>
        <begin position="240"/>
        <end position="259"/>
    </location>
</feature>
<dbReference type="OMA" id="FLYDIWW"/>
<feature type="compositionally biased region" description="Basic and acidic residues" evidence="8">
    <location>
        <begin position="338"/>
        <end position="355"/>
    </location>
</feature>
<dbReference type="PANTHER" id="PTHR12174:SF23">
    <property type="entry name" value="MINOR HISTOCOMPATIBILITY ANTIGEN H13"/>
    <property type="match status" value="1"/>
</dbReference>
<dbReference type="OrthoDB" id="29661at2759"/>
<feature type="transmembrane region" description="Helical" evidence="9">
    <location>
        <begin position="306"/>
        <end position="324"/>
    </location>
</feature>
<evidence type="ECO:0000256" key="2">
    <source>
        <dbReference type="ARBA" id="ARBA00006859"/>
    </source>
</evidence>
<dbReference type="InterPro" id="IPR006639">
    <property type="entry name" value="Preselin/SPP"/>
</dbReference>
<evidence type="ECO:0000256" key="6">
    <source>
        <dbReference type="ARBA" id="ARBA00022989"/>
    </source>
</evidence>
<feature type="region of interest" description="Disordered" evidence="8">
    <location>
        <begin position="338"/>
        <end position="357"/>
    </location>
</feature>
<keyword evidence="11" id="KW-1185">Reference proteome</keyword>
<evidence type="ECO:0000256" key="1">
    <source>
        <dbReference type="ARBA" id="ARBA00004477"/>
    </source>
</evidence>
<evidence type="ECO:0000256" key="3">
    <source>
        <dbReference type="ARBA" id="ARBA00022692"/>
    </source>
</evidence>